<feature type="domain" description="Tripartite ATP-independent periplasmic transporters DctQ component" evidence="10">
    <location>
        <begin position="24"/>
        <end position="166"/>
    </location>
</feature>
<keyword evidence="3" id="KW-1003">Cell membrane</keyword>
<name>K2MTS0_9HYPH</name>
<comment type="similarity">
    <text evidence="8 9">Belongs to the TRAP transporter small permease family.</text>
</comment>
<accession>K2MTS0</accession>
<comment type="subcellular location">
    <subcellularLocation>
        <location evidence="1 9">Cell inner membrane</location>
        <topology evidence="1 9">Multi-pass membrane protein</topology>
    </subcellularLocation>
</comment>
<dbReference type="GO" id="GO:0015740">
    <property type="term" value="P:C4-dicarboxylate transport"/>
    <property type="evidence" value="ECO:0007669"/>
    <property type="project" value="TreeGrafter"/>
</dbReference>
<keyword evidence="6 9" id="KW-1133">Transmembrane helix</keyword>
<evidence type="ECO:0000256" key="7">
    <source>
        <dbReference type="ARBA" id="ARBA00023136"/>
    </source>
</evidence>
<organism evidence="11 12">
    <name type="scientific">Nitratireductor pacificus pht-3B</name>
    <dbReference type="NCBI Taxonomy" id="391937"/>
    <lineage>
        <taxon>Bacteria</taxon>
        <taxon>Pseudomonadati</taxon>
        <taxon>Pseudomonadota</taxon>
        <taxon>Alphaproteobacteria</taxon>
        <taxon>Hyphomicrobiales</taxon>
        <taxon>Phyllobacteriaceae</taxon>
        <taxon>Nitratireductor</taxon>
    </lineage>
</organism>
<comment type="caution">
    <text evidence="11">The sequence shown here is derived from an EMBL/GenBank/DDBJ whole genome shotgun (WGS) entry which is preliminary data.</text>
</comment>
<dbReference type="EMBL" id="AMRM01000001">
    <property type="protein sequence ID" value="EKF20787.1"/>
    <property type="molecule type" value="Genomic_DNA"/>
</dbReference>
<gene>
    <name evidence="11" type="ORF">NA2_00375</name>
</gene>
<dbReference type="Pfam" id="PF04290">
    <property type="entry name" value="DctQ"/>
    <property type="match status" value="1"/>
</dbReference>
<proteinExistence type="inferred from homology"/>
<keyword evidence="7 9" id="KW-0472">Membrane</keyword>
<comment type="subunit">
    <text evidence="9">The complex comprises the extracytoplasmic solute receptor protein and the two transmembrane proteins.</text>
</comment>
<evidence type="ECO:0000256" key="2">
    <source>
        <dbReference type="ARBA" id="ARBA00022448"/>
    </source>
</evidence>
<dbReference type="GO" id="GO:0022857">
    <property type="term" value="F:transmembrane transporter activity"/>
    <property type="evidence" value="ECO:0007669"/>
    <property type="project" value="UniProtKB-UniRule"/>
</dbReference>
<evidence type="ECO:0000313" key="11">
    <source>
        <dbReference type="EMBL" id="EKF20787.1"/>
    </source>
</evidence>
<evidence type="ECO:0000313" key="12">
    <source>
        <dbReference type="Proteomes" id="UP000006786"/>
    </source>
</evidence>
<evidence type="ECO:0000256" key="3">
    <source>
        <dbReference type="ARBA" id="ARBA00022475"/>
    </source>
</evidence>
<dbReference type="OrthoDB" id="9797534at2"/>
<dbReference type="PANTHER" id="PTHR35011:SF10">
    <property type="entry name" value="TRAP TRANSPORTER SMALL PERMEASE PROTEIN"/>
    <property type="match status" value="1"/>
</dbReference>
<reference evidence="11 12" key="1">
    <citation type="journal article" date="2012" name="J. Bacteriol.">
        <title>Genome Sequence of Nitratireductor pacificus Type Strain pht-3B.</title>
        <authorList>
            <person name="Lai Q."/>
            <person name="Li G."/>
            <person name="Shao Z."/>
        </authorList>
    </citation>
    <scope>NUCLEOTIDE SEQUENCE [LARGE SCALE GENOMIC DNA]</scope>
    <source>
        <strain evidence="12">pht-3B</strain>
    </source>
</reference>
<evidence type="ECO:0000256" key="5">
    <source>
        <dbReference type="ARBA" id="ARBA00022692"/>
    </source>
</evidence>
<dbReference type="PANTHER" id="PTHR35011">
    <property type="entry name" value="2,3-DIKETO-L-GULONATE TRAP TRANSPORTER SMALL PERMEASE PROTEIN YIAM"/>
    <property type="match status" value="1"/>
</dbReference>
<dbReference type="Proteomes" id="UP000006786">
    <property type="component" value="Unassembled WGS sequence"/>
</dbReference>
<evidence type="ECO:0000256" key="8">
    <source>
        <dbReference type="ARBA" id="ARBA00038436"/>
    </source>
</evidence>
<evidence type="ECO:0000256" key="1">
    <source>
        <dbReference type="ARBA" id="ARBA00004429"/>
    </source>
</evidence>
<keyword evidence="5 9" id="KW-0812">Transmembrane</keyword>
<protein>
    <recommendedName>
        <fullName evidence="9">TRAP transporter small permease protein</fullName>
    </recommendedName>
</protein>
<evidence type="ECO:0000256" key="4">
    <source>
        <dbReference type="ARBA" id="ARBA00022519"/>
    </source>
</evidence>
<dbReference type="InterPro" id="IPR055348">
    <property type="entry name" value="DctQ"/>
</dbReference>
<feature type="transmembrane region" description="Helical" evidence="9">
    <location>
        <begin position="100"/>
        <end position="118"/>
    </location>
</feature>
<dbReference type="GO" id="GO:0005886">
    <property type="term" value="C:plasma membrane"/>
    <property type="evidence" value="ECO:0007669"/>
    <property type="project" value="UniProtKB-SubCell"/>
</dbReference>
<dbReference type="RefSeq" id="WP_008592940.1">
    <property type="nucleotide sequence ID" value="NZ_AMRM01000001.1"/>
</dbReference>
<feature type="transmembrane region" description="Helical" evidence="9">
    <location>
        <begin position="130"/>
        <end position="158"/>
    </location>
</feature>
<keyword evidence="12" id="KW-1185">Reference proteome</keyword>
<evidence type="ECO:0000256" key="6">
    <source>
        <dbReference type="ARBA" id="ARBA00022989"/>
    </source>
</evidence>
<keyword evidence="4 9" id="KW-0997">Cell inner membrane</keyword>
<feature type="transmembrane region" description="Helical" evidence="9">
    <location>
        <begin position="57"/>
        <end position="79"/>
    </location>
</feature>
<keyword evidence="2 9" id="KW-0813">Transport</keyword>
<dbReference type="AlphaFoldDB" id="K2MTS0"/>
<dbReference type="PATRIC" id="fig|391937.3.peg.78"/>
<comment type="caution">
    <text evidence="9">Lacks conserved residue(s) required for the propagation of feature annotation.</text>
</comment>
<sequence length="183" mass="19228">MRKSLDRLYAVAEGLAMAALCLIALLVLAQVLGRVADAVLVLFGRPPYGFLVPSLAEIAGFLLVAASFLALAGSLRGGVQIRVTLAIGMLPRGMRRLAEILVLAIATALSGFFFFYAAKLAADSHRFNELSFGIIAIPLWIPQAAMAAGIGVFTIALIDDLCAAIRGDAPSYAGHEDIAAEEI</sequence>
<evidence type="ECO:0000256" key="9">
    <source>
        <dbReference type="RuleBase" id="RU369079"/>
    </source>
</evidence>
<dbReference type="STRING" id="391937.NA2_00375"/>
<dbReference type="eggNOG" id="COG4665">
    <property type="taxonomic scope" value="Bacteria"/>
</dbReference>
<comment type="function">
    <text evidence="9">Part of the tripartite ATP-independent periplasmic (TRAP) transport system.</text>
</comment>
<evidence type="ECO:0000259" key="10">
    <source>
        <dbReference type="Pfam" id="PF04290"/>
    </source>
</evidence>
<dbReference type="InterPro" id="IPR007387">
    <property type="entry name" value="TRAP_DctQ"/>
</dbReference>